<dbReference type="InterPro" id="IPR001128">
    <property type="entry name" value="Cyt_P450"/>
</dbReference>
<dbReference type="EMBL" id="BPLR01010911">
    <property type="protein sequence ID" value="GIY42941.1"/>
    <property type="molecule type" value="Genomic_DNA"/>
</dbReference>
<dbReference type="GO" id="GO:0016705">
    <property type="term" value="F:oxidoreductase activity, acting on paired donors, with incorporation or reduction of molecular oxygen"/>
    <property type="evidence" value="ECO:0007669"/>
    <property type="project" value="InterPro"/>
</dbReference>
<keyword evidence="7" id="KW-0503">Monooxygenase</keyword>
<evidence type="ECO:0000256" key="4">
    <source>
        <dbReference type="ARBA" id="ARBA00022617"/>
    </source>
</evidence>
<evidence type="ECO:0008006" key="11">
    <source>
        <dbReference type="Google" id="ProtNLM"/>
    </source>
</evidence>
<evidence type="ECO:0000256" key="2">
    <source>
        <dbReference type="ARBA" id="ARBA00004586"/>
    </source>
</evidence>
<dbReference type="Proteomes" id="UP001054945">
    <property type="component" value="Unassembled WGS sequence"/>
</dbReference>
<gene>
    <name evidence="9" type="ORF">CEXT_170731</name>
</gene>
<dbReference type="PANTHER" id="PTHR24291:SF189">
    <property type="entry name" value="CYTOCHROME P450 4C3-RELATED"/>
    <property type="match status" value="1"/>
</dbReference>
<keyword evidence="8" id="KW-0472">Membrane</keyword>
<dbReference type="GO" id="GO:0005789">
    <property type="term" value="C:endoplasmic reticulum membrane"/>
    <property type="evidence" value="ECO:0007669"/>
    <property type="project" value="UniProtKB-SubCell"/>
</dbReference>
<evidence type="ECO:0000256" key="3">
    <source>
        <dbReference type="ARBA" id="ARBA00010617"/>
    </source>
</evidence>
<evidence type="ECO:0000256" key="1">
    <source>
        <dbReference type="ARBA" id="ARBA00001971"/>
    </source>
</evidence>
<evidence type="ECO:0000256" key="7">
    <source>
        <dbReference type="ARBA" id="ARBA00023033"/>
    </source>
</evidence>
<protein>
    <recommendedName>
        <fullName evidence="11">Cytochrome P450</fullName>
    </recommendedName>
</protein>
<evidence type="ECO:0000256" key="6">
    <source>
        <dbReference type="ARBA" id="ARBA00023004"/>
    </source>
</evidence>
<sequence length="149" mass="16830">MAGKHFKNKYPTRPWIPQKGHDTTAMTLSWTLYCLGVYPEVQNVAFEEINDIFSDDPDRNVTREDLTRMKYMECVIKHCSIKVRLLHISDTIGSSALLHHGSALTRSDTISSLAYCIMVLAPAHKSHNWLISVAPSLLGFYTQATQLAH</sequence>
<dbReference type="AlphaFoldDB" id="A0AAV4TC57"/>
<dbReference type="GO" id="GO:0004497">
    <property type="term" value="F:monooxygenase activity"/>
    <property type="evidence" value="ECO:0007669"/>
    <property type="project" value="UniProtKB-KW"/>
</dbReference>
<comment type="similarity">
    <text evidence="3">Belongs to the cytochrome P450 family.</text>
</comment>
<keyword evidence="6" id="KW-0408">Iron</keyword>
<name>A0AAV4TC57_CAEEX</name>
<keyword evidence="5" id="KW-0256">Endoplasmic reticulum</keyword>
<dbReference type="PANTHER" id="PTHR24291">
    <property type="entry name" value="CYTOCHROME P450 FAMILY 4"/>
    <property type="match status" value="1"/>
</dbReference>
<accession>A0AAV4TC57</accession>
<organism evidence="9 10">
    <name type="scientific">Caerostris extrusa</name>
    <name type="common">Bark spider</name>
    <name type="synonym">Caerostris bankana</name>
    <dbReference type="NCBI Taxonomy" id="172846"/>
    <lineage>
        <taxon>Eukaryota</taxon>
        <taxon>Metazoa</taxon>
        <taxon>Ecdysozoa</taxon>
        <taxon>Arthropoda</taxon>
        <taxon>Chelicerata</taxon>
        <taxon>Arachnida</taxon>
        <taxon>Araneae</taxon>
        <taxon>Araneomorphae</taxon>
        <taxon>Entelegynae</taxon>
        <taxon>Araneoidea</taxon>
        <taxon>Araneidae</taxon>
        <taxon>Caerostris</taxon>
    </lineage>
</organism>
<dbReference type="Pfam" id="PF00067">
    <property type="entry name" value="p450"/>
    <property type="match status" value="1"/>
</dbReference>
<comment type="subcellular location">
    <subcellularLocation>
        <location evidence="2">Endoplasmic reticulum membrane</location>
    </subcellularLocation>
</comment>
<dbReference type="InterPro" id="IPR036396">
    <property type="entry name" value="Cyt_P450_sf"/>
</dbReference>
<evidence type="ECO:0000256" key="5">
    <source>
        <dbReference type="ARBA" id="ARBA00022824"/>
    </source>
</evidence>
<evidence type="ECO:0000313" key="10">
    <source>
        <dbReference type="Proteomes" id="UP001054945"/>
    </source>
</evidence>
<keyword evidence="10" id="KW-1185">Reference proteome</keyword>
<dbReference type="Gene3D" id="1.10.630.10">
    <property type="entry name" value="Cytochrome P450"/>
    <property type="match status" value="1"/>
</dbReference>
<keyword evidence="4" id="KW-0479">Metal-binding</keyword>
<comment type="caution">
    <text evidence="9">The sequence shown here is derived from an EMBL/GenBank/DDBJ whole genome shotgun (WGS) entry which is preliminary data.</text>
</comment>
<dbReference type="GO" id="GO:0005506">
    <property type="term" value="F:iron ion binding"/>
    <property type="evidence" value="ECO:0007669"/>
    <property type="project" value="InterPro"/>
</dbReference>
<evidence type="ECO:0000256" key="8">
    <source>
        <dbReference type="ARBA" id="ARBA00023136"/>
    </source>
</evidence>
<dbReference type="SUPFAM" id="SSF48264">
    <property type="entry name" value="Cytochrome P450"/>
    <property type="match status" value="1"/>
</dbReference>
<dbReference type="InterPro" id="IPR050196">
    <property type="entry name" value="Cytochrome_P450_Monoox"/>
</dbReference>
<evidence type="ECO:0000313" key="9">
    <source>
        <dbReference type="EMBL" id="GIY42941.1"/>
    </source>
</evidence>
<reference evidence="9 10" key="1">
    <citation type="submission" date="2021-06" db="EMBL/GenBank/DDBJ databases">
        <title>Caerostris extrusa draft genome.</title>
        <authorList>
            <person name="Kono N."/>
            <person name="Arakawa K."/>
        </authorList>
    </citation>
    <scope>NUCLEOTIDE SEQUENCE [LARGE SCALE GENOMIC DNA]</scope>
</reference>
<keyword evidence="4" id="KW-0349">Heme</keyword>
<keyword evidence="7" id="KW-0560">Oxidoreductase</keyword>
<comment type="cofactor">
    <cofactor evidence="1">
        <name>heme</name>
        <dbReference type="ChEBI" id="CHEBI:30413"/>
    </cofactor>
</comment>
<proteinExistence type="inferred from homology"/>
<dbReference type="GO" id="GO:0020037">
    <property type="term" value="F:heme binding"/>
    <property type="evidence" value="ECO:0007669"/>
    <property type="project" value="InterPro"/>
</dbReference>